<comment type="caution">
    <text evidence="2">The sequence shown here is derived from an EMBL/GenBank/DDBJ whole genome shotgun (WGS) entry which is preliminary data.</text>
</comment>
<dbReference type="EMBL" id="LYDR01000043">
    <property type="protein sequence ID" value="ODA34177.1"/>
    <property type="molecule type" value="Genomic_DNA"/>
</dbReference>
<dbReference type="PROSITE" id="PS51009">
    <property type="entry name" value="CYTCII"/>
    <property type="match status" value="1"/>
</dbReference>
<dbReference type="GO" id="GO:0005506">
    <property type="term" value="F:iron ion binding"/>
    <property type="evidence" value="ECO:0007669"/>
    <property type="project" value="InterPro"/>
</dbReference>
<evidence type="ECO:0000313" key="2">
    <source>
        <dbReference type="EMBL" id="ODA34177.1"/>
    </source>
</evidence>
<accession>A0A1C3ELQ2</accession>
<keyword evidence="3" id="KW-1185">Reference proteome</keyword>
<evidence type="ECO:0008006" key="4">
    <source>
        <dbReference type="Google" id="ProtNLM"/>
    </source>
</evidence>
<dbReference type="Pfam" id="PF01322">
    <property type="entry name" value="Cytochrom_C_2"/>
    <property type="match status" value="1"/>
</dbReference>
<feature type="compositionally biased region" description="Low complexity" evidence="1">
    <location>
        <begin position="60"/>
        <end position="80"/>
    </location>
</feature>
<dbReference type="GO" id="GO:0020037">
    <property type="term" value="F:heme binding"/>
    <property type="evidence" value="ECO:0007669"/>
    <property type="project" value="InterPro"/>
</dbReference>
<protein>
    <recommendedName>
        <fullName evidence="4">Cytochrome C</fullName>
    </recommendedName>
</protein>
<organism evidence="2 3">
    <name type="scientific">Planctopirus hydrillae</name>
    <dbReference type="NCBI Taxonomy" id="1841610"/>
    <lineage>
        <taxon>Bacteria</taxon>
        <taxon>Pseudomonadati</taxon>
        <taxon>Planctomycetota</taxon>
        <taxon>Planctomycetia</taxon>
        <taxon>Planctomycetales</taxon>
        <taxon>Planctomycetaceae</taxon>
        <taxon>Planctopirus</taxon>
    </lineage>
</organism>
<dbReference type="OrthoDB" id="290618at2"/>
<feature type="compositionally biased region" description="Polar residues" evidence="1">
    <location>
        <begin position="81"/>
        <end position="92"/>
    </location>
</feature>
<evidence type="ECO:0000313" key="3">
    <source>
        <dbReference type="Proteomes" id="UP000094828"/>
    </source>
</evidence>
<dbReference type="InterPro" id="IPR010980">
    <property type="entry name" value="Cyt_c/b562"/>
</dbReference>
<feature type="region of interest" description="Disordered" evidence="1">
    <location>
        <begin position="57"/>
        <end position="106"/>
    </location>
</feature>
<dbReference type="Proteomes" id="UP000094828">
    <property type="component" value="Unassembled WGS sequence"/>
</dbReference>
<evidence type="ECO:0000256" key="1">
    <source>
        <dbReference type="SAM" id="MobiDB-lite"/>
    </source>
</evidence>
<dbReference type="SUPFAM" id="SSF47175">
    <property type="entry name" value="Cytochromes"/>
    <property type="match status" value="1"/>
</dbReference>
<dbReference type="Gene3D" id="1.20.120.10">
    <property type="entry name" value="Cytochrome c/b562"/>
    <property type="match status" value="1"/>
</dbReference>
<dbReference type="AlphaFoldDB" id="A0A1C3ELQ2"/>
<proteinExistence type="predicted"/>
<dbReference type="STRING" id="1841610.A6X21_17550"/>
<dbReference type="GO" id="GO:0009055">
    <property type="term" value="F:electron transfer activity"/>
    <property type="evidence" value="ECO:0007669"/>
    <property type="project" value="InterPro"/>
</dbReference>
<gene>
    <name evidence="2" type="ORF">A6X21_17550</name>
</gene>
<sequence length="402" mass="42678">MAECHISMTSLDLQKSVASMQQSSGWRVSSRWVKSHYSLSVGLTVASLAIFTSTGCGSRAPATPEGTAAPAQTAVPAPATNQGSTAAQSNAAEQRPEEGASKSAGGRKWLGDIPYDVWFDDPLAIAANNQTSGAANPAPAMAQANNAAAPAVTPAAPAVAPPTVAAGGSVDWKQTISSDELQDEMKRIRNRLTQQLQSAGTYSGNYKDIQADGAVIAALGAIVERHPDDLSWKANARYVRELGGQLRESSKALGKEGFDKSNAVFEKLTSVLSGSVPPDVGNVEEKKTFGESANRAGVMVRMQKAFDWLKSNITTEAKLKSEQETVQHETIVLLALSVVAADSTYDSGEEDDYKKHAQNMINASRDASSAAKEMDFGKFQQALDKVNKTCSDCHNDYRFADS</sequence>
<dbReference type="InterPro" id="IPR002321">
    <property type="entry name" value="Cyt_c_II"/>
</dbReference>
<name>A0A1C3ELQ2_9PLAN</name>
<reference evidence="2 3" key="1">
    <citation type="submission" date="2016-05" db="EMBL/GenBank/DDBJ databases">
        <title>Genomic and physiological characterization of Planctopirus sp. isolated from fresh water lake.</title>
        <authorList>
            <person name="Subhash Y."/>
            <person name="Ramana C."/>
        </authorList>
    </citation>
    <scope>NUCLEOTIDE SEQUENCE [LARGE SCALE GENOMIC DNA]</scope>
    <source>
        <strain evidence="2 3">JC280</strain>
    </source>
</reference>
<dbReference type="GO" id="GO:0022900">
    <property type="term" value="P:electron transport chain"/>
    <property type="evidence" value="ECO:0007669"/>
    <property type="project" value="InterPro"/>
</dbReference>